<dbReference type="Proteomes" id="UP000003277">
    <property type="component" value="Unassembled WGS sequence"/>
</dbReference>
<dbReference type="PIRSF" id="PIRSF005902">
    <property type="entry name" value="DNase_TatD"/>
    <property type="match status" value="1"/>
</dbReference>
<reference evidence="3 4" key="1">
    <citation type="submission" date="2011-11" db="EMBL/GenBank/DDBJ databases">
        <title>The Genome Sequence of Dialister succinatiphilus YIT 11850.</title>
        <authorList>
            <consortium name="The Broad Institute Genome Sequencing Platform"/>
            <person name="Earl A."/>
            <person name="Ward D."/>
            <person name="Feldgarden M."/>
            <person name="Gevers D."/>
            <person name="Morotomi M."/>
            <person name="Young S.K."/>
            <person name="Zeng Q."/>
            <person name="Gargeya S."/>
            <person name="Fitzgerald M."/>
            <person name="Haas B."/>
            <person name="Abouelleil A."/>
            <person name="Alvarado L."/>
            <person name="Arachchi H.M."/>
            <person name="Berlin A."/>
            <person name="Brown A."/>
            <person name="Chapman S.B."/>
            <person name="Dunbar C."/>
            <person name="Gearin G."/>
            <person name="Goldberg J."/>
            <person name="Griggs A."/>
            <person name="Gujja S."/>
            <person name="Heiman D."/>
            <person name="Howarth C."/>
            <person name="Lui A."/>
            <person name="MacDonald P.J.P."/>
            <person name="Montmayeur A."/>
            <person name="Murphy C."/>
            <person name="Neiman D."/>
            <person name="Pearson M."/>
            <person name="Priest M."/>
            <person name="Roberts A."/>
            <person name="Saif S."/>
            <person name="Shea T."/>
            <person name="Sisk P."/>
            <person name="Stolte C."/>
            <person name="Sykes S."/>
            <person name="Wortman J."/>
            <person name="Nusbaum C."/>
            <person name="Birren B."/>
        </authorList>
    </citation>
    <scope>NUCLEOTIDE SEQUENCE [LARGE SCALE GENOMIC DNA]</scope>
    <source>
        <strain evidence="3 4">YIT 11850</strain>
    </source>
</reference>
<evidence type="ECO:0000256" key="1">
    <source>
        <dbReference type="ARBA" id="ARBA00022801"/>
    </source>
</evidence>
<dbReference type="PANTHER" id="PTHR46124">
    <property type="entry name" value="D-AMINOACYL-TRNA DEACYLASE"/>
    <property type="match status" value="1"/>
</dbReference>
<dbReference type="InterPro" id="IPR001130">
    <property type="entry name" value="TatD-like"/>
</dbReference>
<dbReference type="eggNOG" id="COG0084">
    <property type="taxonomic scope" value="Bacteria"/>
</dbReference>
<dbReference type="AlphaFoldDB" id="H1D3C3"/>
<dbReference type="GO" id="GO:0016788">
    <property type="term" value="F:hydrolase activity, acting on ester bonds"/>
    <property type="evidence" value="ECO:0007669"/>
    <property type="project" value="InterPro"/>
</dbReference>
<dbReference type="HOGENOM" id="CLU_031506_1_2_9"/>
<organism evidence="3 4">
    <name type="scientific">Dialister succinatiphilus YIT 11850</name>
    <dbReference type="NCBI Taxonomy" id="742743"/>
    <lineage>
        <taxon>Bacteria</taxon>
        <taxon>Bacillati</taxon>
        <taxon>Bacillota</taxon>
        <taxon>Negativicutes</taxon>
        <taxon>Veillonellales</taxon>
        <taxon>Veillonellaceae</taxon>
        <taxon>Dialister</taxon>
    </lineage>
</organism>
<feature type="binding site" evidence="2">
    <location>
        <position position="154"/>
    </location>
    <ligand>
        <name>a divalent metal cation</name>
        <dbReference type="ChEBI" id="CHEBI:60240"/>
        <label>2</label>
    </ligand>
</feature>
<dbReference type="PANTHER" id="PTHR46124:SF2">
    <property type="entry name" value="D-AMINOACYL-TRNA DEACYLASE"/>
    <property type="match status" value="1"/>
</dbReference>
<dbReference type="Gene3D" id="3.20.20.140">
    <property type="entry name" value="Metal-dependent hydrolases"/>
    <property type="match status" value="1"/>
</dbReference>
<dbReference type="PATRIC" id="fig|742743.3.peg.2126"/>
<dbReference type="EMBL" id="ADLT01000082">
    <property type="protein sequence ID" value="EHO61974.1"/>
    <property type="molecule type" value="Genomic_DNA"/>
</dbReference>
<protein>
    <submittedName>
        <fullName evidence="3">TatD family hydrolase</fullName>
    </submittedName>
</protein>
<evidence type="ECO:0000313" key="4">
    <source>
        <dbReference type="Proteomes" id="UP000003277"/>
    </source>
</evidence>
<dbReference type="STRING" id="742743.HMPREF9453_02111"/>
<dbReference type="Pfam" id="PF01026">
    <property type="entry name" value="TatD_DNase"/>
    <property type="match status" value="1"/>
</dbReference>
<evidence type="ECO:0000313" key="3">
    <source>
        <dbReference type="EMBL" id="EHO61974.1"/>
    </source>
</evidence>
<evidence type="ECO:0000256" key="2">
    <source>
        <dbReference type="PIRSR" id="PIRSR005902-1"/>
    </source>
</evidence>
<dbReference type="RefSeq" id="WP_008860602.1">
    <property type="nucleotide sequence ID" value="NZ_JH591190.1"/>
</dbReference>
<keyword evidence="1 3" id="KW-0378">Hydrolase</keyword>
<dbReference type="SUPFAM" id="SSF51556">
    <property type="entry name" value="Metallo-dependent hydrolases"/>
    <property type="match status" value="1"/>
</dbReference>
<keyword evidence="2" id="KW-0479">Metal-binding</keyword>
<name>H1D3C3_9FIRM</name>
<dbReference type="GO" id="GO:0046872">
    <property type="term" value="F:metal ion binding"/>
    <property type="evidence" value="ECO:0007669"/>
    <property type="project" value="UniProtKB-KW"/>
</dbReference>
<sequence>MNIRYYDIGLNLFTPSFPYPEKIIEDAEAAGVRCILTGSDRKDNELVNDFTKKHGLLGTAGIHPHSTDTAREEDLQRIREIILTNPAIRMVGETGLDYDHMYAKKENQLHYFKELIALAEELHKPMFLHLRDAEEDFLHCFKGHESICPLSVVHCFTGNKETLRKLLDLGFYIGITGWICDERRGDALRDAVSILPLSRVMVETDAPYLTPRGFHLKRTNVPQNITYVVDTLASYMHVTAEDLRLHALENTEKVFGIR</sequence>
<dbReference type="CDD" id="cd01310">
    <property type="entry name" value="TatD_DNAse"/>
    <property type="match status" value="1"/>
</dbReference>
<dbReference type="InterPro" id="IPR032466">
    <property type="entry name" value="Metal_Hydrolase"/>
</dbReference>
<comment type="caution">
    <text evidence="3">The sequence shown here is derived from an EMBL/GenBank/DDBJ whole genome shotgun (WGS) entry which is preliminary data.</text>
</comment>
<keyword evidence="4" id="KW-1185">Reference proteome</keyword>
<dbReference type="OrthoDB" id="9810005at2"/>
<feature type="binding site" evidence="2">
    <location>
        <position position="93"/>
    </location>
    <ligand>
        <name>a divalent metal cation</name>
        <dbReference type="ChEBI" id="CHEBI:60240"/>
        <label>1</label>
    </ligand>
</feature>
<dbReference type="InterPro" id="IPR018228">
    <property type="entry name" value="DNase_TatD-rel_CS"/>
</dbReference>
<dbReference type="PROSITE" id="PS01090">
    <property type="entry name" value="TATD_2"/>
    <property type="match status" value="1"/>
</dbReference>
<feature type="binding site" evidence="2">
    <location>
        <position position="129"/>
    </location>
    <ligand>
        <name>a divalent metal cation</name>
        <dbReference type="ChEBI" id="CHEBI:60240"/>
        <label>2</label>
    </ligand>
</feature>
<accession>H1D3C3</accession>
<feature type="binding site" evidence="2">
    <location>
        <position position="205"/>
    </location>
    <ligand>
        <name>a divalent metal cation</name>
        <dbReference type="ChEBI" id="CHEBI:60240"/>
        <label>1</label>
    </ligand>
</feature>
<gene>
    <name evidence="3" type="ORF">HMPREF9453_02111</name>
</gene>
<proteinExistence type="predicted"/>